<evidence type="ECO:0000313" key="5">
    <source>
        <dbReference type="EMBL" id="VFR52422.1"/>
    </source>
</evidence>
<dbReference type="AlphaFoldDB" id="A0A484RC97"/>
<dbReference type="Pfam" id="PF19305">
    <property type="entry name" value="MmgE_PrpD_C"/>
    <property type="match status" value="1"/>
</dbReference>
<reference evidence="4" key="1">
    <citation type="submission" date="2019-03" db="EMBL/GenBank/DDBJ databases">
        <authorList>
            <person name="Danneels B."/>
        </authorList>
    </citation>
    <scope>NUCLEOTIDE SEQUENCE</scope>
</reference>
<dbReference type="PANTHER" id="PTHR16943">
    <property type="entry name" value="2-METHYLCITRATE DEHYDRATASE-RELATED"/>
    <property type="match status" value="1"/>
</dbReference>
<dbReference type="GO" id="GO:0016829">
    <property type="term" value="F:lyase activity"/>
    <property type="evidence" value="ECO:0007669"/>
    <property type="project" value="InterPro"/>
</dbReference>
<comment type="similarity">
    <text evidence="1">Belongs to the PrpD family.</text>
</comment>
<proteinExistence type="inferred from homology"/>
<dbReference type="InterPro" id="IPR042188">
    <property type="entry name" value="MmgE/PrpD_sf_2"/>
</dbReference>
<dbReference type="Gene3D" id="1.10.4100.10">
    <property type="entry name" value="2-methylcitrate dehydratase PrpD"/>
    <property type="match status" value="1"/>
</dbReference>
<evidence type="ECO:0000256" key="1">
    <source>
        <dbReference type="ARBA" id="ARBA00006174"/>
    </source>
</evidence>
<feature type="domain" description="MmgE/PrpD C-terminal" evidence="3">
    <location>
        <begin position="259"/>
        <end position="418"/>
    </location>
</feature>
<dbReference type="InterPro" id="IPR042183">
    <property type="entry name" value="MmgE/PrpD_sf_1"/>
</dbReference>
<dbReference type="PANTHER" id="PTHR16943:SF8">
    <property type="entry name" value="2-METHYLCITRATE DEHYDRATASE"/>
    <property type="match status" value="1"/>
</dbReference>
<feature type="domain" description="MmgE/PrpD N-terminal" evidence="2">
    <location>
        <begin position="1"/>
        <end position="226"/>
    </location>
</feature>
<dbReference type="SUPFAM" id="SSF103378">
    <property type="entry name" value="2-methylcitrate dehydratase PrpD"/>
    <property type="match status" value="1"/>
</dbReference>
<evidence type="ECO:0000259" key="2">
    <source>
        <dbReference type="Pfam" id="PF03972"/>
    </source>
</evidence>
<evidence type="ECO:0000313" key="4">
    <source>
        <dbReference type="EMBL" id="VFR47705.1"/>
    </source>
</evidence>
<dbReference type="EMBL" id="CAADIH010000043">
    <property type="protein sequence ID" value="VFR52422.1"/>
    <property type="molecule type" value="Genomic_DNA"/>
</dbReference>
<dbReference type="InterPro" id="IPR045337">
    <property type="entry name" value="MmgE_PrpD_C"/>
</dbReference>
<protein>
    <submittedName>
        <fullName evidence="4">MmgE/PrpD family protein</fullName>
    </submittedName>
</protein>
<dbReference type="InterPro" id="IPR005656">
    <property type="entry name" value="MmgE_PrpD"/>
</dbReference>
<dbReference type="EMBL" id="CAADIE010000033">
    <property type="protein sequence ID" value="VFR47705.1"/>
    <property type="molecule type" value="Genomic_DNA"/>
</dbReference>
<evidence type="ECO:0000259" key="3">
    <source>
        <dbReference type="Pfam" id="PF19305"/>
    </source>
</evidence>
<dbReference type="InterPro" id="IPR036148">
    <property type="entry name" value="MmgE/PrpD_sf"/>
</dbReference>
<sequence length="449" mass="46963">MAAWAARISLSEIPSAALNVAKTCIGDGLGVMLAGACSPVFAQCAALPRPPGNCIVIDGSSSTDAATAALLNAVACHALDFDDTCYAGIVHGTATVLPAVLAVAQEVGASGEQLVEAFVAGVETVYALGLALTDSLYERGFWATATLGVVGAAAGAAKLLGLNAEGVAHAIRLAANVPVGLRATHGSSGKPYLCGVAAKLGVESAYAAKAGIQGQAGTFERRRGFAFTHNAGVLRREALDELGTSYRLLDPGIAFKLRPLCSATQAAIDATIALRSQEGFLAEDVESVTCRGTSLVVTSLPYHAPATPNEAQFSMNFAIACTLLHGDVRLDHLTSRTVADASLMHLMQRVQLHEDTTLVRPEAALMCPEAASVEIELRDGRRLQRTVMAATGMPQQPATEQQLQSKFMDCAMRVLGALEAGELWNRIRRIEEVSKARLLFDGLLPTGRT</sequence>
<organism evidence="4">
    <name type="scientific">plant metagenome</name>
    <dbReference type="NCBI Taxonomy" id="1297885"/>
    <lineage>
        <taxon>unclassified sequences</taxon>
        <taxon>metagenomes</taxon>
        <taxon>organismal metagenomes</taxon>
    </lineage>
</organism>
<dbReference type="InterPro" id="IPR045336">
    <property type="entry name" value="MmgE_PrpD_N"/>
</dbReference>
<dbReference type="Pfam" id="PF03972">
    <property type="entry name" value="MmgE_PrpD_N"/>
    <property type="match status" value="1"/>
</dbReference>
<name>A0A484RC97_9ZZZZ</name>
<accession>A0A484RC97</accession>
<dbReference type="Gene3D" id="3.30.1330.120">
    <property type="entry name" value="2-methylcitrate dehydratase PrpD"/>
    <property type="match status" value="1"/>
</dbReference>
<gene>
    <name evidence="4" type="ORF">BER1_4404</name>
    <name evidence="5" type="ORF">BER2_4378</name>
</gene>